<sequence length="145" mass="15593">MRASMPWALLAMLSVAGCATVPDADSSGACSKENSDWCDVYDVAAASERDLRSNDAAVAVDCPMHFDRPPAAAIMPECVALIGAALVLLNRRFSEDLQPVEPSAVRYSDQTSCLDTFVSGREGADCFTAIRASIPLKWLTPPRKR</sequence>
<protein>
    <recommendedName>
        <fullName evidence="4">Lipoprotein</fullName>
    </recommendedName>
</protein>
<accession>A0A108U4Y1</accession>
<proteinExistence type="predicted"/>
<evidence type="ECO:0000313" key="2">
    <source>
        <dbReference type="EMBL" id="KWS02629.1"/>
    </source>
</evidence>
<keyword evidence="1" id="KW-0732">Signal</keyword>
<keyword evidence="3" id="KW-1185">Reference proteome</keyword>
<organism evidence="2 3">
    <name type="scientific">Lysobacter capsici AZ78</name>
    <dbReference type="NCBI Taxonomy" id="1444315"/>
    <lineage>
        <taxon>Bacteria</taxon>
        <taxon>Pseudomonadati</taxon>
        <taxon>Pseudomonadota</taxon>
        <taxon>Gammaproteobacteria</taxon>
        <taxon>Lysobacterales</taxon>
        <taxon>Lysobacteraceae</taxon>
        <taxon>Lysobacter</taxon>
    </lineage>
</organism>
<reference evidence="2 3" key="1">
    <citation type="journal article" date="2014" name="Genome Announc.">
        <title>Draft Genome Sequence of Lysobacter capsici AZ78, a Bacterium Antagonistic to Plant-Pathogenic Oomycetes.</title>
        <authorList>
            <person name="Puopolo G."/>
            <person name="Sonego P."/>
            <person name="Engelen K."/>
            <person name="Pertot I."/>
        </authorList>
    </citation>
    <scope>NUCLEOTIDE SEQUENCE [LARGE SCALE GENOMIC DNA]</scope>
    <source>
        <strain evidence="2 3">AZ78</strain>
    </source>
</reference>
<dbReference type="PROSITE" id="PS51257">
    <property type="entry name" value="PROKAR_LIPOPROTEIN"/>
    <property type="match status" value="1"/>
</dbReference>
<evidence type="ECO:0000313" key="3">
    <source>
        <dbReference type="Proteomes" id="UP000023435"/>
    </source>
</evidence>
<evidence type="ECO:0008006" key="4">
    <source>
        <dbReference type="Google" id="ProtNLM"/>
    </source>
</evidence>
<feature type="chain" id="PRO_5007131518" description="Lipoprotein" evidence="1">
    <location>
        <begin position="25"/>
        <end position="145"/>
    </location>
</feature>
<name>A0A108U4Y1_9GAMM</name>
<dbReference type="Proteomes" id="UP000023435">
    <property type="component" value="Unassembled WGS sequence"/>
</dbReference>
<evidence type="ECO:0000256" key="1">
    <source>
        <dbReference type="SAM" id="SignalP"/>
    </source>
</evidence>
<comment type="caution">
    <text evidence="2">The sequence shown here is derived from an EMBL/GenBank/DDBJ whole genome shotgun (WGS) entry which is preliminary data.</text>
</comment>
<dbReference type="EMBL" id="JAJA02000001">
    <property type="protein sequence ID" value="KWS02629.1"/>
    <property type="molecule type" value="Genomic_DNA"/>
</dbReference>
<gene>
    <name evidence="2" type="ORF">AZ78_0173</name>
</gene>
<dbReference type="AlphaFoldDB" id="A0A108U4Y1"/>
<feature type="signal peptide" evidence="1">
    <location>
        <begin position="1"/>
        <end position="24"/>
    </location>
</feature>